<reference evidence="9" key="2">
    <citation type="submission" date="2025-09" db="UniProtKB">
        <authorList>
            <consortium name="Ensembl"/>
        </authorList>
    </citation>
    <scope>IDENTIFICATION</scope>
</reference>
<dbReference type="GO" id="GO:0050839">
    <property type="term" value="F:cell adhesion molecule binding"/>
    <property type="evidence" value="ECO:0007669"/>
    <property type="project" value="TreeGrafter"/>
</dbReference>
<dbReference type="InterPro" id="IPR003599">
    <property type="entry name" value="Ig_sub"/>
</dbReference>
<keyword evidence="10" id="KW-1185">Reference proteome</keyword>
<evidence type="ECO:0000259" key="8">
    <source>
        <dbReference type="PROSITE" id="PS50835"/>
    </source>
</evidence>
<feature type="domain" description="Ig-like" evidence="8">
    <location>
        <begin position="158"/>
        <end position="273"/>
    </location>
</feature>
<dbReference type="GO" id="GO:0098609">
    <property type="term" value="P:cell-cell adhesion"/>
    <property type="evidence" value="ECO:0007669"/>
    <property type="project" value="TreeGrafter"/>
</dbReference>
<feature type="region of interest" description="Disordered" evidence="6">
    <location>
        <begin position="366"/>
        <end position="391"/>
    </location>
</feature>
<accession>A0A8C6TUY8</accession>
<dbReference type="InterPro" id="IPR013151">
    <property type="entry name" value="Immunoglobulin_dom"/>
</dbReference>
<dbReference type="Pfam" id="PF00047">
    <property type="entry name" value="ig"/>
    <property type="match status" value="2"/>
</dbReference>
<dbReference type="Gene3D" id="2.60.40.10">
    <property type="entry name" value="Immunoglobulins"/>
    <property type="match status" value="2"/>
</dbReference>
<dbReference type="GO" id="GO:0005886">
    <property type="term" value="C:plasma membrane"/>
    <property type="evidence" value="ECO:0007669"/>
    <property type="project" value="TreeGrafter"/>
</dbReference>
<dbReference type="InterPro" id="IPR036179">
    <property type="entry name" value="Ig-like_dom_sf"/>
</dbReference>
<protein>
    <recommendedName>
        <fullName evidence="8">Ig-like domain-containing protein</fullName>
    </recommendedName>
</protein>
<keyword evidence="2 7" id="KW-0472">Membrane</keyword>
<evidence type="ECO:0000256" key="5">
    <source>
        <dbReference type="ARBA" id="ARBA00023319"/>
    </source>
</evidence>
<dbReference type="GO" id="GO:0007416">
    <property type="term" value="P:synapse assembly"/>
    <property type="evidence" value="ECO:0007669"/>
    <property type="project" value="TreeGrafter"/>
</dbReference>
<comment type="subcellular location">
    <subcellularLocation>
        <location evidence="1">Membrane</location>
        <topology evidence="1">Single-pass type I membrane protein</topology>
    </subcellularLocation>
</comment>
<proteinExistence type="predicted"/>
<dbReference type="InterPro" id="IPR051275">
    <property type="entry name" value="Cell_adhesion_signaling"/>
</dbReference>
<dbReference type="SMART" id="SM00409">
    <property type="entry name" value="IG"/>
    <property type="match status" value="2"/>
</dbReference>
<evidence type="ECO:0000256" key="2">
    <source>
        <dbReference type="ARBA" id="ARBA00023136"/>
    </source>
</evidence>
<keyword evidence="7" id="KW-1133">Transmembrane helix</keyword>
<dbReference type="PANTHER" id="PTHR11640">
    <property type="entry name" value="NEPHRIN"/>
    <property type="match status" value="1"/>
</dbReference>
<evidence type="ECO:0000256" key="3">
    <source>
        <dbReference type="ARBA" id="ARBA00023157"/>
    </source>
</evidence>
<keyword evidence="3" id="KW-1015">Disulfide bond</keyword>
<dbReference type="InterPro" id="IPR007110">
    <property type="entry name" value="Ig-like_dom"/>
</dbReference>
<evidence type="ECO:0000313" key="10">
    <source>
        <dbReference type="Proteomes" id="UP000694523"/>
    </source>
</evidence>
<feature type="transmembrane region" description="Helical" evidence="7">
    <location>
        <begin position="281"/>
        <end position="303"/>
    </location>
</feature>
<evidence type="ECO:0000256" key="1">
    <source>
        <dbReference type="ARBA" id="ARBA00004479"/>
    </source>
</evidence>
<dbReference type="Proteomes" id="UP000694523">
    <property type="component" value="Unplaced"/>
</dbReference>
<evidence type="ECO:0000256" key="7">
    <source>
        <dbReference type="SAM" id="Phobius"/>
    </source>
</evidence>
<reference evidence="9" key="1">
    <citation type="submission" date="2025-08" db="UniProtKB">
        <authorList>
            <consortium name="Ensembl"/>
        </authorList>
    </citation>
    <scope>IDENTIFICATION</scope>
</reference>
<dbReference type="InterPro" id="IPR013783">
    <property type="entry name" value="Ig-like_fold"/>
</dbReference>
<evidence type="ECO:0000313" key="9">
    <source>
        <dbReference type="Ensembl" id="ENSNMLP00000025581.1"/>
    </source>
</evidence>
<dbReference type="PROSITE" id="PS50835">
    <property type="entry name" value="IG_LIKE"/>
    <property type="match status" value="1"/>
</dbReference>
<keyword evidence="5" id="KW-0393">Immunoglobulin domain</keyword>
<dbReference type="PANTHER" id="PTHR11640:SF157">
    <property type="entry name" value="V-SET AND IMMUNOGLOBULIN DOMAIN-CONTAINING PROTEIN 10"/>
    <property type="match status" value="1"/>
</dbReference>
<keyword evidence="4" id="KW-0325">Glycoprotein</keyword>
<organism evidence="9 10">
    <name type="scientific">Neogobius melanostomus</name>
    <name type="common">round goby</name>
    <dbReference type="NCBI Taxonomy" id="47308"/>
    <lineage>
        <taxon>Eukaryota</taxon>
        <taxon>Metazoa</taxon>
        <taxon>Chordata</taxon>
        <taxon>Craniata</taxon>
        <taxon>Vertebrata</taxon>
        <taxon>Euteleostomi</taxon>
        <taxon>Actinopterygii</taxon>
        <taxon>Neopterygii</taxon>
        <taxon>Teleostei</taxon>
        <taxon>Neoteleostei</taxon>
        <taxon>Acanthomorphata</taxon>
        <taxon>Gobiaria</taxon>
        <taxon>Gobiiformes</taxon>
        <taxon>Gobioidei</taxon>
        <taxon>Gobiidae</taxon>
        <taxon>Benthophilinae</taxon>
        <taxon>Neogobiini</taxon>
        <taxon>Neogobius</taxon>
    </lineage>
</organism>
<name>A0A8C6TUY8_9GOBI</name>
<evidence type="ECO:0000256" key="4">
    <source>
        <dbReference type="ARBA" id="ARBA00023180"/>
    </source>
</evidence>
<dbReference type="AlphaFoldDB" id="A0A8C6TUY8"/>
<feature type="compositionally biased region" description="Basic and acidic residues" evidence="6">
    <location>
        <begin position="381"/>
        <end position="391"/>
    </location>
</feature>
<sequence>MKKLLNQALKVLKYSVILYLLFIMCKSLNRITMFVFLGGPDNVSISVDSGDVLPNGTYTFIKGSPVFIICSGVSYPSPDLSLSFNGLVYSNKSLANNTGKSLMEYRIDSIQPNAQGIYSCIAHNTLSHHRVNKSAELLVYYASDRHPECMWTQDSTFVVFHCLWSGTYPAPNLTWTDGSTSLASRQTLQCKARHQALHKGDDKSCTFTLKTPYPVGERGLKQDLIINGSKYIITEAGPLFKMTIVNVTKEDEGVYFCRSENPVGARVLEIYLTVKCKTSSAYTGAVIGLFIAVLIVGCTIIIARTLYSGRHKICLGKIIFREDGDVLSLVDSDDEQIFQATVPRLPPVSNGCQTTLVEIHRIPSTDHEEAETVDRPQQQDNSDKTEDLVTF</sequence>
<dbReference type="SUPFAM" id="SSF48726">
    <property type="entry name" value="Immunoglobulin"/>
    <property type="match status" value="2"/>
</dbReference>
<dbReference type="Ensembl" id="ENSNMLT00000028605.1">
    <property type="protein sequence ID" value="ENSNMLP00000025581.1"/>
    <property type="gene ID" value="ENSNMLG00000016350.1"/>
</dbReference>
<keyword evidence="7" id="KW-0812">Transmembrane</keyword>
<dbReference type="GO" id="GO:0005911">
    <property type="term" value="C:cell-cell junction"/>
    <property type="evidence" value="ECO:0007669"/>
    <property type="project" value="TreeGrafter"/>
</dbReference>
<evidence type="ECO:0000256" key="6">
    <source>
        <dbReference type="SAM" id="MobiDB-lite"/>
    </source>
</evidence>